<feature type="signal peptide" evidence="1">
    <location>
        <begin position="1"/>
        <end position="24"/>
    </location>
</feature>
<proteinExistence type="predicted"/>
<dbReference type="Gene3D" id="2.40.10.10">
    <property type="entry name" value="Trypsin-like serine proteases"/>
    <property type="match status" value="2"/>
</dbReference>
<gene>
    <name evidence="2" type="ORF">SAMN05878503_10558</name>
</gene>
<dbReference type="EMBL" id="OAOQ01000005">
    <property type="protein sequence ID" value="SNX70149.1"/>
    <property type="molecule type" value="Genomic_DNA"/>
</dbReference>
<dbReference type="InterPro" id="IPR009003">
    <property type="entry name" value="Peptidase_S1_PA"/>
</dbReference>
<organism evidence="2 3">
    <name type="scientific">Cereibacter ovatus</name>
    <dbReference type="NCBI Taxonomy" id="439529"/>
    <lineage>
        <taxon>Bacteria</taxon>
        <taxon>Pseudomonadati</taxon>
        <taxon>Pseudomonadota</taxon>
        <taxon>Alphaproteobacteria</taxon>
        <taxon>Rhodobacterales</taxon>
        <taxon>Paracoccaceae</taxon>
        <taxon>Cereibacter</taxon>
    </lineage>
</organism>
<evidence type="ECO:0000313" key="3">
    <source>
        <dbReference type="Proteomes" id="UP000219467"/>
    </source>
</evidence>
<dbReference type="Pfam" id="PF13365">
    <property type="entry name" value="Trypsin_2"/>
    <property type="match status" value="1"/>
</dbReference>
<evidence type="ECO:0000256" key="1">
    <source>
        <dbReference type="SAM" id="SignalP"/>
    </source>
</evidence>
<dbReference type="RefSeq" id="WP_204839990.1">
    <property type="nucleotide sequence ID" value="NZ_OAOQ01000005.1"/>
</dbReference>
<sequence>MTMQGFRCAVIALAIALPGPGAMADVVDETTVYLECTAGGVTHRGTGVVVSPKGLVLTAQHVVPKDAACVGSIGLADPNTASRMIVRPTNLPVDAALLQFARQQPYAFAGYCDLEDWMVRRKIFVAGFPGNTETGAPSYREGVLSTVLPNAAGLLETDGQTVAGMSGGPVFSNNLAGIVGIVIGAKFDSLGTVSFYGILPASAYAQAFGLTPSAKPCYHQHREVDFTDPRTGTWTATWKAGDPPLPLGVHEDEGLCFLAGVGGLFNDAEDTARVDRVDGQYRLTGNNRSGGSHSAVARCIWFE</sequence>
<reference evidence="3" key="1">
    <citation type="submission" date="2017-08" db="EMBL/GenBank/DDBJ databases">
        <authorList>
            <person name="Varghese N."/>
            <person name="Submissions S."/>
        </authorList>
    </citation>
    <scope>NUCLEOTIDE SEQUENCE [LARGE SCALE GENOMIC DNA]</scope>
    <source>
        <strain evidence="3">JA234</strain>
    </source>
</reference>
<dbReference type="AlphaFoldDB" id="A0A285CRE2"/>
<dbReference type="InterPro" id="IPR043504">
    <property type="entry name" value="Peptidase_S1_PA_chymotrypsin"/>
</dbReference>
<evidence type="ECO:0000313" key="2">
    <source>
        <dbReference type="EMBL" id="SNX70149.1"/>
    </source>
</evidence>
<keyword evidence="3" id="KW-1185">Reference proteome</keyword>
<name>A0A285CRE2_9RHOB</name>
<dbReference type="Proteomes" id="UP000219467">
    <property type="component" value="Unassembled WGS sequence"/>
</dbReference>
<keyword evidence="1" id="KW-0732">Signal</keyword>
<accession>A0A285CRE2</accession>
<protein>
    <submittedName>
        <fullName evidence="2">Trypsin-like peptidase</fullName>
    </submittedName>
</protein>
<dbReference type="SUPFAM" id="SSF50494">
    <property type="entry name" value="Trypsin-like serine proteases"/>
    <property type="match status" value="1"/>
</dbReference>
<feature type="chain" id="PRO_5012515581" evidence="1">
    <location>
        <begin position="25"/>
        <end position="303"/>
    </location>
</feature>